<name>A0A917TEH1_9BACI</name>
<keyword evidence="8" id="KW-1133">Transmembrane helix</keyword>
<dbReference type="InterPro" id="IPR050515">
    <property type="entry name" value="Beta-lactam/transpept"/>
</dbReference>
<dbReference type="CDD" id="cd06575">
    <property type="entry name" value="PASTA_Pbp2x-like_2"/>
    <property type="match status" value="1"/>
</dbReference>
<comment type="catalytic activity">
    <reaction evidence="6">
        <text>Preferential cleavage: (Ac)2-L-Lys-D-Ala-|-D-Ala. Also transpeptidation of peptidyl-alanyl moieties that are N-acyl substituents of D-alanine.</text>
        <dbReference type="EC" id="3.4.16.4"/>
    </reaction>
</comment>
<dbReference type="PANTHER" id="PTHR30627:SF26">
    <property type="entry name" value="PENICILLIN-BINDING PROTEIN 2B"/>
    <property type="match status" value="1"/>
</dbReference>
<dbReference type="RefSeq" id="WP_308422889.1">
    <property type="nucleotide sequence ID" value="NZ_BMLG01000001.1"/>
</dbReference>
<reference evidence="10" key="1">
    <citation type="journal article" date="2014" name="Int. J. Syst. Evol. Microbiol.">
        <title>Complete genome sequence of Corynebacterium casei LMG S-19264T (=DSM 44701T), isolated from a smear-ripened cheese.</title>
        <authorList>
            <consortium name="US DOE Joint Genome Institute (JGI-PGF)"/>
            <person name="Walter F."/>
            <person name="Albersmeier A."/>
            <person name="Kalinowski J."/>
            <person name="Ruckert C."/>
        </authorList>
    </citation>
    <scope>NUCLEOTIDE SEQUENCE</scope>
    <source>
        <strain evidence="10">CGMCC 1.6333</strain>
    </source>
</reference>
<comment type="similarity">
    <text evidence="3">Belongs to the transpeptidase family.</text>
</comment>
<dbReference type="InterPro" id="IPR001460">
    <property type="entry name" value="PCN-bd_Tpept"/>
</dbReference>
<evidence type="ECO:0000259" key="9">
    <source>
        <dbReference type="PROSITE" id="PS51178"/>
    </source>
</evidence>
<dbReference type="PANTHER" id="PTHR30627">
    <property type="entry name" value="PEPTIDOGLYCAN D,D-TRANSPEPTIDASE"/>
    <property type="match status" value="1"/>
</dbReference>
<evidence type="ECO:0000256" key="6">
    <source>
        <dbReference type="ARBA" id="ARBA00034000"/>
    </source>
</evidence>
<dbReference type="AlphaFoldDB" id="A0A917TEH1"/>
<dbReference type="Gene3D" id="3.40.710.10">
    <property type="entry name" value="DD-peptidase/beta-lactamase superfamily"/>
    <property type="match status" value="1"/>
</dbReference>
<dbReference type="Pfam" id="PF03717">
    <property type="entry name" value="PBP_dimer"/>
    <property type="match status" value="1"/>
</dbReference>
<dbReference type="Pfam" id="PF00905">
    <property type="entry name" value="Transpeptidase"/>
    <property type="match status" value="1"/>
</dbReference>
<dbReference type="SUPFAM" id="SSF54184">
    <property type="entry name" value="Penicillin-binding protein 2x (pbp-2x), c-terminal domain"/>
    <property type="match status" value="2"/>
</dbReference>
<dbReference type="GO" id="GO:0009002">
    <property type="term" value="F:serine-type D-Ala-D-Ala carboxypeptidase activity"/>
    <property type="evidence" value="ECO:0007669"/>
    <property type="project" value="UniProtKB-EC"/>
</dbReference>
<evidence type="ECO:0000256" key="7">
    <source>
        <dbReference type="SAM" id="MobiDB-lite"/>
    </source>
</evidence>
<dbReference type="GO" id="GO:0008658">
    <property type="term" value="F:penicillin binding"/>
    <property type="evidence" value="ECO:0007669"/>
    <property type="project" value="InterPro"/>
</dbReference>
<evidence type="ECO:0000256" key="5">
    <source>
        <dbReference type="ARBA" id="ARBA00023136"/>
    </source>
</evidence>
<evidence type="ECO:0000313" key="10">
    <source>
        <dbReference type="EMBL" id="GGM20560.1"/>
    </source>
</evidence>
<evidence type="ECO:0000256" key="3">
    <source>
        <dbReference type="ARBA" id="ARBA00007171"/>
    </source>
</evidence>
<keyword evidence="11" id="KW-1185">Reference proteome</keyword>
<evidence type="ECO:0000256" key="1">
    <source>
        <dbReference type="ARBA" id="ARBA00004370"/>
    </source>
</evidence>
<reference evidence="10" key="2">
    <citation type="submission" date="2020-09" db="EMBL/GenBank/DDBJ databases">
        <authorList>
            <person name="Sun Q."/>
            <person name="Zhou Y."/>
        </authorList>
    </citation>
    <scope>NUCLEOTIDE SEQUENCE</scope>
    <source>
        <strain evidence="10">CGMCC 1.6333</strain>
    </source>
</reference>
<gene>
    <name evidence="10" type="primary">pbpB</name>
    <name evidence="10" type="ORF">GCM10011351_03020</name>
</gene>
<feature type="region of interest" description="Disordered" evidence="7">
    <location>
        <begin position="703"/>
        <end position="728"/>
    </location>
</feature>
<protein>
    <recommendedName>
        <fullName evidence="4">serine-type D-Ala-D-Ala carboxypeptidase</fullName>
        <ecNumber evidence="4">3.4.16.4</ecNumber>
    </recommendedName>
</protein>
<dbReference type="EC" id="3.4.16.4" evidence="4"/>
<evidence type="ECO:0000313" key="11">
    <source>
        <dbReference type="Proteomes" id="UP000618460"/>
    </source>
</evidence>
<keyword evidence="8" id="KW-0812">Transmembrane</keyword>
<dbReference type="EMBL" id="BMLG01000001">
    <property type="protein sequence ID" value="GGM20560.1"/>
    <property type="molecule type" value="Genomic_DNA"/>
</dbReference>
<accession>A0A917TEH1</accession>
<keyword evidence="5 8" id="KW-0472">Membrane</keyword>
<evidence type="ECO:0000256" key="8">
    <source>
        <dbReference type="SAM" id="Phobius"/>
    </source>
</evidence>
<feature type="domain" description="PASTA" evidence="9">
    <location>
        <begin position="652"/>
        <end position="711"/>
    </location>
</feature>
<dbReference type="SMART" id="SM00740">
    <property type="entry name" value="PASTA"/>
    <property type="match status" value="2"/>
</dbReference>
<dbReference type="InterPro" id="IPR005543">
    <property type="entry name" value="PASTA_dom"/>
</dbReference>
<dbReference type="Gene3D" id="2.20.70.70">
    <property type="match status" value="1"/>
</dbReference>
<feature type="transmembrane region" description="Helical" evidence="8">
    <location>
        <begin position="12"/>
        <end position="31"/>
    </location>
</feature>
<dbReference type="Gene3D" id="3.90.1310.10">
    <property type="entry name" value="Penicillin-binding protein 2a (Domain 2)"/>
    <property type="match status" value="1"/>
</dbReference>
<proteinExistence type="inferred from homology"/>
<comment type="subcellular location">
    <subcellularLocation>
        <location evidence="1">Membrane</location>
    </subcellularLocation>
</comment>
<dbReference type="GO" id="GO:0005886">
    <property type="term" value="C:plasma membrane"/>
    <property type="evidence" value="ECO:0007669"/>
    <property type="project" value="TreeGrafter"/>
</dbReference>
<dbReference type="PROSITE" id="PS51178">
    <property type="entry name" value="PASTA"/>
    <property type="match status" value="1"/>
</dbReference>
<sequence>MKKNKTTLVMTNVLMILFVGIFLTLSGRFLYIQAVGEVQGINLQEWADNRRTNNFTIKADRGTIYDRNGMELAQDRATYRLFAIVDETYSTNPEKKLNHVADVKATAEALAPILEMEVSDIETTLQNGIDSDRFQVEFGTEGSQLSQETKLKIEALDLPGVNFDEEAKRYYPNGTFASQLVGLAQKKDDSIITGLTGIEAQLDNYLQGTNGSISYERDKYNVKLLDPNEVIQKEQDGNDVYLTLDQKIQTFLEDAMSQVVEEYDPERITATVIDPKTGEILAMSNRPSYNPNNLGQVENWYNDVVSTPIEPGSTMKAFTLAAAIEEGVYNPNEEYKSGRYKIDEITKPIHDYNRDWGTITYEEGIQRSSNVAVSKLVWEKMGTDIFLEYLKAFHFDQKTGIDLPREQAGILLYNWPIEKLTASYGQGLTVAPIQLIQAATAIANDGVMMKPYVISKIVDNQTREIVEETESEVVGNPISEETAQKVLDTLETVITSEHGTAHNIYNLSDYSVAGKTGTAQFSQGGYLEGESDYIFSFLGIAPKEDPELVMYITVQQPKLEPGEAGSAPVSFIFKNVMENSLHYLNIQPDKERQNAVRTYTFPDVIGRATTQVKEQLVNEGLTVTVIGDGAKINKTNIDIGDRVVANQRVLLTTTNPTMPDITGWSVRDLLELSELVGFNVEISGNGYAVNQSIEKGSTINKDTKVTVEFSPPDQSIDRTQEDSPEEEG</sequence>
<dbReference type="InterPro" id="IPR012338">
    <property type="entry name" value="Beta-lactam/transpept-like"/>
</dbReference>
<dbReference type="SUPFAM" id="SSF56601">
    <property type="entry name" value="beta-lactamase/transpeptidase-like"/>
    <property type="match status" value="1"/>
</dbReference>
<dbReference type="Gene3D" id="3.30.70.2110">
    <property type="match status" value="1"/>
</dbReference>
<dbReference type="GO" id="GO:0071555">
    <property type="term" value="P:cell wall organization"/>
    <property type="evidence" value="ECO:0007669"/>
    <property type="project" value="TreeGrafter"/>
</dbReference>
<dbReference type="Pfam" id="PF03793">
    <property type="entry name" value="PASTA"/>
    <property type="match status" value="2"/>
</dbReference>
<comment type="pathway">
    <text evidence="2">Cell wall biogenesis; peptidoglycan biosynthesis.</text>
</comment>
<dbReference type="Proteomes" id="UP000618460">
    <property type="component" value="Unassembled WGS sequence"/>
</dbReference>
<comment type="caution">
    <text evidence="10">The sequence shown here is derived from an EMBL/GenBank/DDBJ whole genome shotgun (WGS) entry which is preliminary data.</text>
</comment>
<organism evidence="10 11">
    <name type="scientific">Paraliobacillus quinghaiensis</name>
    <dbReference type="NCBI Taxonomy" id="470815"/>
    <lineage>
        <taxon>Bacteria</taxon>
        <taxon>Bacillati</taxon>
        <taxon>Bacillota</taxon>
        <taxon>Bacilli</taxon>
        <taxon>Bacillales</taxon>
        <taxon>Bacillaceae</taxon>
        <taxon>Paraliobacillus</taxon>
    </lineage>
</organism>
<evidence type="ECO:0000256" key="2">
    <source>
        <dbReference type="ARBA" id="ARBA00004752"/>
    </source>
</evidence>
<dbReference type="InterPro" id="IPR005311">
    <property type="entry name" value="PBP_dimer"/>
</dbReference>
<dbReference type="InterPro" id="IPR036138">
    <property type="entry name" value="PBP_dimer_sf"/>
</dbReference>
<dbReference type="SUPFAM" id="SSF56519">
    <property type="entry name" value="Penicillin binding protein dimerisation domain"/>
    <property type="match status" value="1"/>
</dbReference>
<evidence type="ECO:0000256" key="4">
    <source>
        <dbReference type="ARBA" id="ARBA00012448"/>
    </source>
</evidence>